<accession>E2IUH6</accession>
<name>E2IUH6_SHV1</name>
<dbReference type="Proteomes" id="UP000127069">
    <property type="component" value="Segment"/>
</dbReference>
<keyword evidence="2" id="KW-0946">Virion</keyword>
<protein>
    <submittedName>
        <fullName evidence="2">Envelope glycoprotein G</fullName>
    </submittedName>
</protein>
<dbReference type="GO" id="GO:0019031">
    <property type="term" value="C:viral envelope"/>
    <property type="evidence" value="ECO:0007669"/>
    <property type="project" value="UniProtKB-KW"/>
</dbReference>
<dbReference type="GeneID" id="9829363"/>
<sequence length="184" mass="19113">MRAIWLLGVLIAPLSTCAPLALTPSNSGIGPPDSEPPESIPLDASEEISAWLEGDPYEGAGYGPAGPASDANPVFWKAATPPPVSSEARERDIAALSAEEASESRLCAKPTHPTRPGAEAREAERQSLEFSPVPFMTTNPGVLDYVFGVSVCAQGLLGLVSACLGARLYLGMSRASSAVYDTIA</sequence>
<dbReference type="OrthoDB" id="40185at10239"/>
<gene>
    <name evidence="2" type="primary">US4</name>
</gene>
<proteinExistence type="predicted"/>
<dbReference type="KEGG" id="vg:9829363"/>
<feature type="region of interest" description="Disordered" evidence="1">
    <location>
        <begin position="25"/>
        <end position="48"/>
    </location>
</feature>
<feature type="region of interest" description="Disordered" evidence="1">
    <location>
        <begin position="73"/>
        <end position="125"/>
    </location>
</feature>
<keyword evidence="3" id="KW-1185">Reference proteome</keyword>
<dbReference type="RefSeq" id="YP_003933846.1">
    <property type="nucleotide sequence ID" value="NC_014567.1"/>
</dbReference>
<evidence type="ECO:0000313" key="2">
    <source>
        <dbReference type="EMBL" id="ADO13834.1"/>
    </source>
</evidence>
<dbReference type="EMBL" id="HM625781">
    <property type="protein sequence ID" value="ADO13834.1"/>
    <property type="molecule type" value="Genomic_DNA"/>
</dbReference>
<reference evidence="2 3" key="1">
    <citation type="journal article" date="2011" name="Virology">
        <title>Structure and sequence of the saimiriine herpesvirus 1 genome.</title>
        <authorList>
            <person name="Tyler S."/>
            <person name="Severini A."/>
            <person name="Black D."/>
            <person name="Walker M."/>
            <person name="Eberle R."/>
        </authorList>
    </citation>
    <scope>NUCLEOTIDE SEQUENCE [LARGE SCALE GENOMIC DNA]</scope>
    <source>
        <strain evidence="2">MV 5-4</strain>
    </source>
</reference>
<evidence type="ECO:0000313" key="3">
    <source>
        <dbReference type="Proteomes" id="UP000127069"/>
    </source>
</evidence>
<organism evidence="2 3">
    <name type="scientific">Saimiriine herpesvirus 1 (strain MV-5-4-PSL)</name>
    <name type="common">SaHV-1</name>
    <name type="synonym">Marmoset herpesvirus</name>
    <dbReference type="NCBI Taxonomy" id="10353"/>
    <lineage>
        <taxon>Viruses</taxon>
        <taxon>Duplodnaviria</taxon>
        <taxon>Heunggongvirae</taxon>
        <taxon>Peploviricota</taxon>
        <taxon>Herviviricetes</taxon>
        <taxon>Herpesvirales</taxon>
        <taxon>Orthoherpesviridae</taxon>
        <taxon>Alphaherpesvirinae</taxon>
        <taxon>Simplexvirus</taxon>
        <taxon>Simplexvirus saimiriinealpha1</taxon>
    </lineage>
</organism>
<organismHost>
    <name type="scientific">Callithrix</name>
    <dbReference type="NCBI Taxonomy" id="9481"/>
</organismHost>
<organismHost>
    <name type="scientific">Saimiri</name>
    <name type="common">squirrel monkeys</name>
    <dbReference type="NCBI Taxonomy" id="9520"/>
</organismHost>
<keyword evidence="2" id="KW-0261">Viral envelope protein</keyword>
<evidence type="ECO:0000256" key="1">
    <source>
        <dbReference type="SAM" id="MobiDB-lite"/>
    </source>
</evidence>